<organism evidence="6 7">
    <name type="scientific">Mycena rosella</name>
    <name type="common">Pink bonnet</name>
    <name type="synonym">Agaricus rosellus</name>
    <dbReference type="NCBI Taxonomy" id="1033263"/>
    <lineage>
        <taxon>Eukaryota</taxon>
        <taxon>Fungi</taxon>
        <taxon>Dikarya</taxon>
        <taxon>Basidiomycota</taxon>
        <taxon>Agaricomycotina</taxon>
        <taxon>Agaricomycetes</taxon>
        <taxon>Agaricomycetidae</taxon>
        <taxon>Agaricales</taxon>
        <taxon>Marasmiineae</taxon>
        <taxon>Mycenaceae</taxon>
        <taxon>Mycena</taxon>
    </lineage>
</organism>
<dbReference type="Proteomes" id="UP001221757">
    <property type="component" value="Unassembled WGS sequence"/>
</dbReference>
<dbReference type="Pfam" id="PF01753">
    <property type="entry name" value="zf-MYND"/>
    <property type="match status" value="1"/>
</dbReference>
<keyword evidence="7" id="KW-1185">Reference proteome</keyword>
<dbReference type="InterPro" id="IPR002893">
    <property type="entry name" value="Znf_MYND"/>
</dbReference>
<dbReference type="EMBL" id="JARKIE010000041">
    <property type="protein sequence ID" value="KAJ7694628.1"/>
    <property type="molecule type" value="Genomic_DNA"/>
</dbReference>
<evidence type="ECO:0000313" key="7">
    <source>
        <dbReference type="Proteomes" id="UP001221757"/>
    </source>
</evidence>
<evidence type="ECO:0000259" key="5">
    <source>
        <dbReference type="PROSITE" id="PS50865"/>
    </source>
</evidence>
<evidence type="ECO:0000256" key="4">
    <source>
        <dbReference type="PROSITE-ProRule" id="PRU00134"/>
    </source>
</evidence>
<evidence type="ECO:0000256" key="3">
    <source>
        <dbReference type="ARBA" id="ARBA00022833"/>
    </source>
</evidence>
<evidence type="ECO:0000313" key="6">
    <source>
        <dbReference type="EMBL" id="KAJ7694628.1"/>
    </source>
</evidence>
<dbReference type="SUPFAM" id="SSF144232">
    <property type="entry name" value="HIT/MYND zinc finger-like"/>
    <property type="match status" value="1"/>
</dbReference>
<dbReference type="Gene3D" id="6.10.140.2220">
    <property type="match status" value="1"/>
</dbReference>
<feature type="domain" description="MYND-type" evidence="5">
    <location>
        <begin position="244"/>
        <end position="285"/>
    </location>
</feature>
<sequence>MGSAGSLTNAVEAHIILTADSDTKANCEEVVDALGGTVQHLASAVLQYFHRVCSNPVISATELFLVSCFGFLTGGKDGMVRSLEKALLSVDFIPIFIATMSIMHDAGANSTVQTCLHYLWRIFNRPPGYTHIVLALKSGLLPAVIKIAASMKLKDERPHDLVRSLTNIKDLLTEILPRATVHWAVVAEVKNIFPEAVSLAAQSRLSKSVFSRDWKEFSALAVERIKLLDSWERLSRLSFKACDNMDCGKIALKHKFKSCATCQSSDYCSRNCQLIDWRAGHRDEYQELRTIRLQDPETLGLSTRGKSFLARDFFTIFSYAGARGVEIDVKPASDVRASPWAAQLPRQVARMARSGGRMAVHLVVYYEGDQIRRLFLPVRTPTPRLGEGLRRAVGVVPEGKTVENVSWDVEFFATAVDRDWISIMIM</sequence>
<name>A0AAD7DM47_MYCRO</name>
<keyword evidence="2 4" id="KW-0863">Zinc-finger</keyword>
<evidence type="ECO:0000256" key="2">
    <source>
        <dbReference type="ARBA" id="ARBA00022771"/>
    </source>
</evidence>
<proteinExistence type="predicted"/>
<reference evidence="6" key="1">
    <citation type="submission" date="2023-03" db="EMBL/GenBank/DDBJ databases">
        <title>Massive genome expansion in bonnet fungi (Mycena s.s.) driven by repeated elements and novel gene families across ecological guilds.</title>
        <authorList>
            <consortium name="Lawrence Berkeley National Laboratory"/>
            <person name="Harder C.B."/>
            <person name="Miyauchi S."/>
            <person name="Viragh M."/>
            <person name="Kuo A."/>
            <person name="Thoen E."/>
            <person name="Andreopoulos B."/>
            <person name="Lu D."/>
            <person name="Skrede I."/>
            <person name="Drula E."/>
            <person name="Henrissat B."/>
            <person name="Morin E."/>
            <person name="Kohler A."/>
            <person name="Barry K."/>
            <person name="LaButti K."/>
            <person name="Morin E."/>
            <person name="Salamov A."/>
            <person name="Lipzen A."/>
            <person name="Mereny Z."/>
            <person name="Hegedus B."/>
            <person name="Baldrian P."/>
            <person name="Stursova M."/>
            <person name="Weitz H."/>
            <person name="Taylor A."/>
            <person name="Grigoriev I.V."/>
            <person name="Nagy L.G."/>
            <person name="Martin F."/>
            <person name="Kauserud H."/>
        </authorList>
    </citation>
    <scope>NUCLEOTIDE SEQUENCE</scope>
    <source>
        <strain evidence="6">CBHHK067</strain>
    </source>
</reference>
<accession>A0AAD7DM47</accession>
<protein>
    <recommendedName>
        <fullName evidence="5">MYND-type domain-containing protein</fullName>
    </recommendedName>
</protein>
<keyword evidence="1" id="KW-0479">Metal-binding</keyword>
<dbReference type="AlphaFoldDB" id="A0AAD7DM47"/>
<gene>
    <name evidence="6" type="ORF">B0H17DRAFT_1199150</name>
</gene>
<dbReference type="PROSITE" id="PS50865">
    <property type="entry name" value="ZF_MYND_2"/>
    <property type="match status" value="1"/>
</dbReference>
<evidence type="ECO:0000256" key="1">
    <source>
        <dbReference type="ARBA" id="ARBA00022723"/>
    </source>
</evidence>
<comment type="caution">
    <text evidence="6">The sequence shown here is derived from an EMBL/GenBank/DDBJ whole genome shotgun (WGS) entry which is preliminary data.</text>
</comment>
<dbReference type="GO" id="GO:0008270">
    <property type="term" value="F:zinc ion binding"/>
    <property type="evidence" value="ECO:0007669"/>
    <property type="project" value="UniProtKB-KW"/>
</dbReference>
<keyword evidence="3" id="KW-0862">Zinc</keyword>